<evidence type="ECO:0000313" key="3">
    <source>
        <dbReference type="Proteomes" id="UP000190897"/>
    </source>
</evidence>
<dbReference type="InterPro" id="IPR000182">
    <property type="entry name" value="GNAT_dom"/>
</dbReference>
<dbReference type="Gene3D" id="3.40.630.30">
    <property type="match status" value="1"/>
</dbReference>
<keyword evidence="2" id="KW-0808">Transferase</keyword>
<dbReference type="GO" id="GO:0016747">
    <property type="term" value="F:acyltransferase activity, transferring groups other than amino-acyl groups"/>
    <property type="evidence" value="ECO:0007669"/>
    <property type="project" value="InterPro"/>
</dbReference>
<evidence type="ECO:0000259" key="1">
    <source>
        <dbReference type="PROSITE" id="PS51186"/>
    </source>
</evidence>
<accession>A0A1T5GAY4</accession>
<keyword evidence="3" id="KW-1185">Reference proteome</keyword>
<reference evidence="3" key="1">
    <citation type="submission" date="2017-02" db="EMBL/GenBank/DDBJ databases">
        <authorList>
            <person name="Varghese N."/>
            <person name="Submissions S."/>
        </authorList>
    </citation>
    <scope>NUCLEOTIDE SEQUENCE [LARGE SCALE GENOMIC DNA]</scope>
    <source>
        <strain evidence="3">DSM 22270</strain>
    </source>
</reference>
<dbReference type="InterPro" id="IPR016181">
    <property type="entry name" value="Acyl_CoA_acyltransferase"/>
</dbReference>
<dbReference type="STRING" id="651661.SAMN05660293_03877"/>
<organism evidence="2 3">
    <name type="scientific">Dyadobacter psychrophilus</name>
    <dbReference type="NCBI Taxonomy" id="651661"/>
    <lineage>
        <taxon>Bacteria</taxon>
        <taxon>Pseudomonadati</taxon>
        <taxon>Bacteroidota</taxon>
        <taxon>Cytophagia</taxon>
        <taxon>Cytophagales</taxon>
        <taxon>Spirosomataceae</taxon>
        <taxon>Dyadobacter</taxon>
    </lineage>
</organism>
<dbReference type="OrthoDB" id="942673at2"/>
<name>A0A1T5GAY4_9BACT</name>
<proteinExistence type="predicted"/>
<sequence length="194" mass="22413">MEILLKNPLHFMETRFEIRNSEFLLMKLDYPERLDEMGALRVLAWKDEQGVSQDFFSHKAWLDDEDLLAHHWVILHNKEIVAAARMSFHQDYSSIPHADLFDGSILEGYGNGPYASLNRLVVAPEYRGNGFSTLLDEARINFATAHGIKMIIAQPVASRIKALEDLGFLYLGKIRPLYQMPERQIYFMIKELGK</sequence>
<dbReference type="PROSITE" id="PS51186">
    <property type="entry name" value="GNAT"/>
    <property type="match status" value="1"/>
</dbReference>
<evidence type="ECO:0000313" key="2">
    <source>
        <dbReference type="EMBL" id="SKC05604.1"/>
    </source>
</evidence>
<feature type="domain" description="N-acetyltransferase" evidence="1">
    <location>
        <begin position="24"/>
        <end position="193"/>
    </location>
</feature>
<dbReference type="SUPFAM" id="SSF55729">
    <property type="entry name" value="Acyl-CoA N-acyltransferases (Nat)"/>
    <property type="match status" value="1"/>
</dbReference>
<dbReference type="CDD" id="cd04301">
    <property type="entry name" value="NAT_SF"/>
    <property type="match status" value="1"/>
</dbReference>
<protein>
    <submittedName>
        <fullName evidence="2">Acetyltransferase (GNAT) family protein</fullName>
    </submittedName>
</protein>
<dbReference type="Pfam" id="PF00583">
    <property type="entry name" value="Acetyltransf_1"/>
    <property type="match status" value="1"/>
</dbReference>
<dbReference type="EMBL" id="FUZA01000005">
    <property type="protein sequence ID" value="SKC05604.1"/>
    <property type="molecule type" value="Genomic_DNA"/>
</dbReference>
<gene>
    <name evidence="2" type="ORF">SAMN05660293_03877</name>
</gene>
<dbReference type="Proteomes" id="UP000190897">
    <property type="component" value="Unassembled WGS sequence"/>
</dbReference>
<dbReference type="AlphaFoldDB" id="A0A1T5GAY4"/>